<comment type="subcellular location">
    <subcellularLocation>
        <location evidence="1">Membrane</location>
        <topology evidence="1">Multi-pass membrane protein</topology>
    </subcellularLocation>
</comment>
<keyword evidence="3" id="KW-1133">Transmembrane helix</keyword>
<sequence>MSAHDLRRARAAVFATFGVNGFLLAMWVVHIPAIEQRVGIDHATLGSLLLVLAAGAIAGMQATGPLADRFGSDRTTVTAAVLLAAATVGPGLAGAAWQLGAALAVFGFANGALDVSMNSQAVAVEQRYRRPIMAAFHGLFSVGGVAGSLVGAGTLAAGLAPAVALGGAGLVGMLVVVVAAPHLVRVPRVEHRHGSGPRGGYSRRVLLLGGLAFMLMLSEGVANDWSALQVKEQLGSPDAVAALAFGAFSATMTLGRFVADRVSARVGAVAVVRYGTLLAGAGMGTVIASPWLPVTLAGWALFGLGLSGAVPQIFSAAGNIDARAPGRNMSRVVGMGYIGFLAGPATIGWLSEATSLTVAMTVPLACVLAAAALAGSVGERSRRALERVDESVG</sequence>
<dbReference type="AlphaFoldDB" id="A0A098BWN5"/>
<reference evidence="5 6" key="1">
    <citation type="journal article" date="2014" name="Genome Announc.">
        <title>Draft Genome Sequence of Propane- and Butane-Oxidizing Actinobacterium Rhodococcus ruber IEGM 231.</title>
        <authorList>
            <person name="Ivshina I.B."/>
            <person name="Kuyukina M.S."/>
            <person name="Krivoruchko A.V."/>
            <person name="Barbe V."/>
            <person name="Fischer C."/>
        </authorList>
    </citation>
    <scope>NUCLEOTIDE SEQUENCE [LARGE SCALE GENOMIC DNA]</scope>
</reference>
<evidence type="ECO:0000256" key="4">
    <source>
        <dbReference type="ARBA" id="ARBA00023136"/>
    </source>
</evidence>
<evidence type="ECO:0000313" key="6">
    <source>
        <dbReference type="Proteomes" id="UP000042997"/>
    </source>
</evidence>
<dbReference type="PANTHER" id="PTHR23514">
    <property type="entry name" value="BYPASS OF STOP CODON PROTEIN 6"/>
    <property type="match status" value="1"/>
</dbReference>
<dbReference type="KEGG" id="rrz:CS378_24925"/>
<dbReference type="CDD" id="cd17393">
    <property type="entry name" value="MFS_MosC_like"/>
    <property type="match status" value="1"/>
</dbReference>
<dbReference type="SUPFAM" id="SSF103473">
    <property type="entry name" value="MFS general substrate transporter"/>
    <property type="match status" value="1"/>
</dbReference>
<evidence type="ECO:0000313" key="5">
    <source>
        <dbReference type="EMBL" id="CDZ92632.1"/>
    </source>
</evidence>
<accession>A0A098BWN5</accession>
<dbReference type="GO" id="GO:0016020">
    <property type="term" value="C:membrane"/>
    <property type="evidence" value="ECO:0007669"/>
    <property type="project" value="UniProtKB-SubCell"/>
</dbReference>
<dbReference type="Gene3D" id="1.20.1250.20">
    <property type="entry name" value="MFS general substrate transporter like domains"/>
    <property type="match status" value="2"/>
</dbReference>
<evidence type="ECO:0000256" key="2">
    <source>
        <dbReference type="ARBA" id="ARBA00022692"/>
    </source>
</evidence>
<proteinExistence type="predicted"/>
<dbReference type="PANTHER" id="PTHR23514:SF13">
    <property type="entry name" value="INNER MEMBRANE PROTEIN YBJJ"/>
    <property type="match status" value="1"/>
</dbReference>
<keyword evidence="2" id="KW-0812">Transmembrane</keyword>
<protein>
    <submittedName>
        <fullName evidence="5">MFS transporter</fullName>
    </submittedName>
</protein>
<organism evidence="5 6">
    <name type="scientific">Rhodococcus ruber</name>
    <dbReference type="NCBI Taxonomy" id="1830"/>
    <lineage>
        <taxon>Bacteria</taxon>
        <taxon>Bacillati</taxon>
        <taxon>Actinomycetota</taxon>
        <taxon>Actinomycetes</taxon>
        <taxon>Mycobacteriales</taxon>
        <taxon>Nocardiaceae</taxon>
        <taxon>Rhodococcus</taxon>
    </lineage>
</organism>
<keyword evidence="4" id="KW-0472">Membrane</keyword>
<evidence type="ECO:0000256" key="3">
    <source>
        <dbReference type="ARBA" id="ARBA00022989"/>
    </source>
</evidence>
<dbReference type="EMBL" id="CCSD01000112">
    <property type="protein sequence ID" value="CDZ92632.1"/>
    <property type="molecule type" value="Genomic_DNA"/>
</dbReference>
<name>A0A098BWN5_9NOCA</name>
<dbReference type="InterPro" id="IPR036259">
    <property type="entry name" value="MFS_trans_sf"/>
</dbReference>
<evidence type="ECO:0000256" key="1">
    <source>
        <dbReference type="ARBA" id="ARBA00004141"/>
    </source>
</evidence>
<dbReference type="InterPro" id="IPR051788">
    <property type="entry name" value="MFS_Transporter"/>
</dbReference>
<dbReference type="GO" id="GO:0022857">
    <property type="term" value="F:transmembrane transporter activity"/>
    <property type="evidence" value="ECO:0007669"/>
    <property type="project" value="InterPro"/>
</dbReference>
<gene>
    <name evidence="5" type="ORF">RHRU231_960161</name>
</gene>
<dbReference type="OrthoDB" id="151222at2"/>
<dbReference type="Pfam" id="PF07690">
    <property type="entry name" value="MFS_1"/>
    <property type="match status" value="2"/>
</dbReference>
<dbReference type="InterPro" id="IPR011701">
    <property type="entry name" value="MFS"/>
</dbReference>
<dbReference type="eggNOG" id="COG0738">
    <property type="taxonomic scope" value="Bacteria"/>
</dbReference>
<dbReference type="Proteomes" id="UP000042997">
    <property type="component" value="Unassembled WGS sequence"/>
</dbReference>